<organism evidence="1 2">
    <name type="scientific">Arthroderma otae (strain ATCC MYA-4605 / CBS 113480)</name>
    <name type="common">Microsporum canis</name>
    <dbReference type="NCBI Taxonomy" id="554155"/>
    <lineage>
        <taxon>Eukaryota</taxon>
        <taxon>Fungi</taxon>
        <taxon>Dikarya</taxon>
        <taxon>Ascomycota</taxon>
        <taxon>Pezizomycotina</taxon>
        <taxon>Eurotiomycetes</taxon>
        <taxon>Eurotiomycetidae</taxon>
        <taxon>Onygenales</taxon>
        <taxon>Arthrodermataceae</taxon>
        <taxon>Microsporum</taxon>
    </lineage>
</organism>
<dbReference type="AlphaFoldDB" id="C5FQG0"/>
<name>C5FQG0_ARTOC</name>
<dbReference type="Proteomes" id="UP000002035">
    <property type="component" value="Unassembled WGS sequence"/>
</dbReference>
<dbReference type="GeneID" id="9223800"/>
<reference evidence="2" key="1">
    <citation type="journal article" date="2012" name="MBio">
        <title>Comparative genome analysis of Trichophyton rubrum and related dermatophytes reveals candidate genes involved in infection.</title>
        <authorList>
            <person name="Martinez D.A."/>
            <person name="Oliver B.G."/>
            <person name="Graeser Y."/>
            <person name="Goldberg J.M."/>
            <person name="Li W."/>
            <person name="Martinez-Rossi N.M."/>
            <person name="Monod M."/>
            <person name="Shelest E."/>
            <person name="Barton R.C."/>
            <person name="Birch E."/>
            <person name="Brakhage A.A."/>
            <person name="Chen Z."/>
            <person name="Gurr S.J."/>
            <person name="Heiman D."/>
            <person name="Heitman J."/>
            <person name="Kosti I."/>
            <person name="Rossi A."/>
            <person name="Saif S."/>
            <person name="Samalova M."/>
            <person name="Saunders C.W."/>
            <person name="Shea T."/>
            <person name="Summerbell R.C."/>
            <person name="Xu J."/>
            <person name="Young S."/>
            <person name="Zeng Q."/>
            <person name="Birren B.W."/>
            <person name="Cuomo C.A."/>
            <person name="White T.C."/>
        </authorList>
    </citation>
    <scope>NUCLEOTIDE SEQUENCE [LARGE SCALE GENOMIC DNA]</scope>
    <source>
        <strain evidence="2">ATCC MYA-4605 / CBS 113480</strain>
    </source>
</reference>
<evidence type="ECO:0000313" key="2">
    <source>
        <dbReference type="Proteomes" id="UP000002035"/>
    </source>
</evidence>
<keyword evidence="2" id="KW-1185">Reference proteome</keyword>
<dbReference type="eggNOG" id="ENOG502RQIN">
    <property type="taxonomic scope" value="Eukaryota"/>
</dbReference>
<evidence type="ECO:0000313" key="1">
    <source>
        <dbReference type="EMBL" id="EEQ32113.1"/>
    </source>
</evidence>
<proteinExistence type="predicted"/>
<dbReference type="VEuPathDB" id="FungiDB:MCYG_04932"/>
<dbReference type="OMA" id="GYRCYIM"/>
<sequence>MSNVVEEKALKGEWEKISNKCFEIQEDMVMTFDGRSCNIADSDGNLVPGGNLGPMDGQVMRTVKAGYRCYIMRAMRYFNLSNVPDHRDPAYWRRYTLENTPS</sequence>
<gene>
    <name evidence="1" type="ORF">MCYG_04932</name>
</gene>
<accession>C5FQG0</accession>
<dbReference type="HOGENOM" id="CLU_179447_0_0_1"/>
<protein>
    <submittedName>
        <fullName evidence="1">Uncharacterized protein</fullName>
    </submittedName>
</protein>
<dbReference type="OrthoDB" id="4465702at2759"/>
<dbReference type="RefSeq" id="XP_002847195.1">
    <property type="nucleotide sequence ID" value="XM_002847149.1"/>
</dbReference>
<dbReference type="EMBL" id="DS995704">
    <property type="protein sequence ID" value="EEQ32113.1"/>
    <property type="molecule type" value="Genomic_DNA"/>
</dbReference>